<dbReference type="Proteomes" id="UP000695000">
    <property type="component" value="Unplaced"/>
</dbReference>
<organism evidence="6 7">
    <name type="scientific">Nicrophorus vespilloides</name>
    <name type="common">Boreal carrion beetle</name>
    <dbReference type="NCBI Taxonomy" id="110193"/>
    <lineage>
        <taxon>Eukaryota</taxon>
        <taxon>Metazoa</taxon>
        <taxon>Ecdysozoa</taxon>
        <taxon>Arthropoda</taxon>
        <taxon>Hexapoda</taxon>
        <taxon>Insecta</taxon>
        <taxon>Pterygota</taxon>
        <taxon>Neoptera</taxon>
        <taxon>Endopterygota</taxon>
        <taxon>Coleoptera</taxon>
        <taxon>Polyphaga</taxon>
        <taxon>Staphyliniformia</taxon>
        <taxon>Silphidae</taxon>
        <taxon>Nicrophorinae</taxon>
        <taxon>Nicrophorus</taxon>
    </lineage>
</organism>
<reference evidence="7" key="1">
    <citation type="submission" date="2025-08" db="UniProtKB">
        <authorList>
            <consortium name="RefSeq"/>
        </authorList>
    </citation>
    <scope>IDENTIFICATION</scope>
    <source>
        <tissue evidence="7">Whole Larva</tissue>
    </source>
</reference>
<evidence type="ECO:0000256" key="2">
    <source>
        <dbReference type="ARBA" id="ARBA00022729"/>
    </source>
</evidence>
<accession>A0ABM1MCT8</accession>
<dbReference type="RefSeq" id="XP_017772388.1">
    <property type="nucleotide sequence ID" value="XM_017916899.1"/>
</dbReference>
<dbReference type="InterPro" id="IPR029058">
    <property type="entry name" value="AB_hydrolase_fold"/>
</dbReference>
<feature type="chain" id="PRO_5045862979" evidence="4">
    <location>
        <begin position="18"/>
        <end position="598"/>
    </location>
</feature>
<dbReference type="PANTHER" id="PTHR43903">
    <property type="entry name" value="NEUROLIGIN"/>
    <property type="match status" value="1"/>
</dbReference>
<name>A0ABM1MCT8_NICVS</name>
<dbReference type="InterPro" id="IPR019819">
    <property type="entry name" value="Carboxylesterase_B_CS"/>
</dbReference>
<feature type="domain" description="Carboxylesterase type B" evidence="5">
    <location>
        <begin position="21"/>
        <end position="547"/>
    </location>
</feature>
<dbReference type="InterPro" id="IPR051093">
    <property type="entry name" value="Neuroligin/BSAL"/>
</dbReference>
<evidence type="ECO:0000259" key="5">
    <source>
        <dbReference type="Pfam" id="PF00135"/>
    </source>
</evidence>
<gene>
    <name evidence="7" type="primary">LOC108559572</name>
</gene>
<keyword evidence="6" id="KW-1185">Reference proteome</keyword>
<evidence type="ECO:0000313" key="6">
    <source>
        <dbReference type="Proteomes" id="UP000695000"/>
    </source>
</evidence>
<dbReference type="InterPro" id="IPR002018">
    <property type="entry name" value="CarbesteraseB"/>
</dbReference>
<keyword evidence="2 4" id="KW-0732">Signal</keyword>
<comment type="similarity">
    <text evidence="1">Belongs to the type-B carboxylesterase/lipase family.</text>
</comment>
<sequence length="598" mass="68318">MFRLNLMCLVALCTCSAREPPILTIPNQGQLQGMEMSLIRTQRIIAYLGIPYAHPPLNQLRFAPPQIDPIPSWEGVYDATKFKDPCLQTEKDYKQQEIPFLNLFSQLSFNISEDCLYLNVFVPYGNPPPEGFATIIWFHPGNFTTGNPGMWNPHTLIYKQRVIVVTFAWRLNIMGFLTTMDGEAPGNFGLMDQQAAMMWVKSNIQIFGGNADNICLMGYGTGAMSIAIHMINPQSKGLFHKVISMSGNFMNSAAVKNPAEDKTVLDDLAASFACYRTPTSSLMECLRRLDGASLVSHTSYVNWRPVIDLGLSNSSEPFLRESPRAHFERGDFNKVPVLTGYTNMEDILSIDGLNDEIEDEKILTVLNEIVNRDLPVINNTDSCIYNYDHIMDSVMFFYGPSVPLNNTQKARQLIADFNTEKYYGSSTYLHAFITSKDQPTYMYRFDMKPSTEGVTGNIPKWVSVPHLYDLIYIWGIPYWIALPKQEWDLRDKRTSDIIMSFWTNFAKTSDPTEGSIFPIKWDPFTKDDPGILIIDRTFNMSDQTRLNYKSFKFWNEYYPKVIELATQCCNATDSAPIIHRSYSLYTIFLPYIILLFAW</sequence>
<evidence type="ECO:0000313" key="7">
    <source>
        <dbReference type="RefSeq" id="XP_017772388.1"/>
    </source>
</evidence>
<dbReference type="GeneID" id="108559572"/>
<dbReference type="Gene3D" id="3.40.50.1820">
    <property type="entry name" value="alpha/beta hydrolase"/>
    <property type="match status" value="1"/>
</dbReference>
<dbReference type="PROSITE" id="PS00941">
    <property type="entry name" value="CARBOXYLESTERASE_B_2"/>
    <property type="match status" value="1"/>
</dbReference>
<evidence type="ECO:0000256" key="1">
    <source>
        <dbReference type="ARBA" id="ARBA00005964"/>
    </source>
</evidence>
<protein>
    <submittedName>
        <fullName evidence="7">Acetylcholinesterase</fullName>
    </submittedName>
</protein>
<keyword evidence="3" id="KW-0325">Glycoprotein</keyword>
<dbReference type="SUPFAM" id="SSF53474">
    <property type="entry name" value="alpha/beta-Hydrolases"/>
    <property type="match status" value="1"/>
</dbReference>
<dbReference type="Pfam" id="PF00135">
    <property type="entry name" value="COesterase"/>
    <property type="match status" value="1"/>
</dbReference>
<evidence type="ECO:0000256" key="3">
    <source>
        <dbReference type="ARBA" id="ARBA00023180"/>
    </source>
</evidence>
<feature type="signal peptide" evidence="4">
    <location>
        <begin position="1"/>
        <end position="17"/>
    </location>
</feature>
<proteinExistence type="inferred from homology"/>
<evidence type="ECO:0000256" key="4">
    <source>
        <dbReference type="SAM" id="SignalP"/>
    </source>
</evidence>